<dbReference type="UniPathway" id="UPA00035">
    <property type="reaction ID" value="UER00042"/>
</dbReference>
<dbReference type="EMBL" id="AP023361">
    <property type="protein sequence ID" value="BCJ92125.1"/>
    <property type="molecule type" value="Genomic_DNA"/>
</dbReference>
<dbReference type="CDD" id="cd00405">
    <property type="entry name" value="PRAI"/>
    <property type="match status" value="1"/>
</dbReference>
<dbReference type="InterPro" id="IPR011060">
    <property type="entry name" value="RibuloseP-bd_barrel"/>
</dbReference>
<evidence type="ECO:0000256" key="8">
    <source>
        <dbReference type="ARBA" id="ARBA00023235"/>
    </source>
</evidence>
<evidence type="ECO:0000256" key="3">
    <source>
        <dbReference type="ARBA" id="ARBA00012572"/>
    </source>
</evidence>
<evidence type="ECO:0000313" key="12">
    <source>
        <dbReference type="Proteomes" id="UP000515317"/>
    </source>
</evidence>
<keyword evidence="6 9" id="KW-0822">Tryptophan biosynthesis</keyword>
<dbReference type="SUPFAM" id="SSF51366">
    <property type="entry name" value="Ribulose-phoshate binding barrel"/>
    <property type="match status" value="1"/>
</dbReference>
<dbReference type="Proteomes" id="UP000515317">
    <property type="component" value="Chromosome"/>
</dbReference>
<evidence type="ECO:0000313" key="11">
    <source>
        <dbReference type="EMBL" id="BCJ92125.1"/>
    </source>
</evidence>
<evidence type="ECO:0000256" key="9">
    <source>
        <dbReference type="HAMAP-Rule" id="MF_00135"/>
    </source>
</evidence>
<name>A0A6S6QX44_9HYPH</name>
<dbReference type="InterPro" id="IPR013785">
    <property type="entry name" value="Aldolase_TIM"/>
</dbReference>
<dbReference type="EC" id="5.3.1.24" evidence="3 9"/>
<feature type="domain" description="N-(5'phosphoribosyl) anthranilate isomerase (PRAI)" evidence="10">
    <location>
        <begin position="5"/>
        <end position="210"/>
    </location>
</feature>
<dbReference type="InterPro" id="IPR044643">
    <property type="entry name" value="TrpF_fam"/>
</dbReference>
<dbReference type="PANTHER" id="PTHR42894">
    <property type="entry name" value="N-(5'-PHOSPHORIBOSYL)ANTHRANILATE ISOMERASE"/>
    <property type="match status" value="1"/>
</dbReference>
<keyword evidence="8 9" id="KW-0413">Isomerase</keyword>
<comment type="catalytic activity">
    <reaction evidence="1 9">
        <text>N-(5-phospho-beta-D-ribosyl)anthranilate = 1-(2-carboxyphenylamino)-1-deoxy-D-ribulose 5-phosphate</text>
        <dbReference type="Rhea" id="RHEA:21540"/>
        <dbReference type="ChEBI" id="CHEBI:18277"/>
        <dbReference type="ChEBI" id="CHEBI:58613"/>
        <dbReference type="EC" id="5.3.1.24"/>
    </reaction>
</comment>
<evidence type="ECO:0000256" key="1">
    <source>
        <dbReference type="ARBA" id="ARBA00001164"/>
    </source>
</evidence>
<comment type="pathway">
    <text evidence="2 9">Amino-acid biosynthesis; L-tryptophan biosynthesis; L-tryptophan from chorismate: step 3/5.</text>
</comment>
<dbReference type="GO" id="GO:0000162">
    <property type="term" value="P:L-tryptophan biosynthetic process"/>
    <property type="evidence" value="ECO:0007669"/>
    <property type="project" value="UniProtKB-UniRule"/>
</dbReference>
<comment type="similarity">
    <text evidence="9">Belongs to the TrpF family.</text>
</comment>
<proteinExistence type="inferred from homology"/>
<dbReference type="AlphaFoldDB" id="A0A6S6QX44"/>
<dbReference type="InterPro" id="IPR001240">
    <property type="entry name" value="PRAI_dom"/>
</dbReference>
<sequence length="221" mass="23613">MSTEVKICGLSTIETLDAALDAGADHVGFVFFDKSPRNIGLEQGAALVRHARGSATTVALVVDPSSERLDEIMSVVKPDAIQFHGSESPAVLNFFHARWGEAEIWKAIPVSSTEDLGALAVYLSITNRILFDARPPKGAERPGGHGQVFDWSILRDLDPELGFMLSGGLTPDNVADAIRLTHASAVDVSSGVESAPGIKDIGKIRAFIQAVRTVAREKVKL</sequence>
<keyword evidence="12" id="KW-1185">Reference proteome</keyword>
<dbReference type="RefSeq" id="WP_222875723.1">
    <property type="nucleotide sequence ID" value="NZ_AP023361.1"/>
</dbReference>
<keyword evidence="7 9" id="KW-0057">Aromatic amino acid biosynthesis</keyword>
<dbReference type="KEGG" id="tso:IZ6_28600"/>
<dbReference type="NCBIfam" id="NF002295">
    <property type="entry name" value="PRK01222.1-1"/>
    <property type="match status" value="1"/>
</dbReference>
<dbReference type="HAMAP" id="MF_00135">
    <property type="entry name" value="PRAI"/>
    <property type="match status" value="1"/>
</dbReference>
<keyword evidence="5 9" id="KW-0028">Amino-acid biosynthesis</keyword>
<evidence type="ECO:0000259" key="10">
    <source>
        <dbReference type="Pfam" id="PF00697"/>
    </source>
</evidence>
<reference evidence="11 12" key="1">
    <citation type="submission" date="2020-08" db="EMBL/GenBank/DDBJ databases">
        <title>Genome sequence of Rhizobiales bacterium strain IZ6.</title>
        <authorList>
            <person name="Nakai R."/>
            <person name="Naganuma T."/>
        </authorList>
    </citation>
    <scope>NUCLEOTIDE SEQUENCE [LARGE SCALE GENOMIC DNA]</scope>
    <source>
        <strain evidence="11 12">IZ6</strain>
    </source>
</reference>
<accession>A0A6S6QX44</accession>
<dbReference type="PANTHER" id="PTHR42894:SF1">
    <property type="entry name" value="N-(5'-PHOSPHORIBOSYL)ANTHRANILATE ISOMERASE"/>
    <property type="match status" value="1"/>
</dbReference>
<evidence type="ECO:0000256" key="6">
    <source>
        <dbReference type="ARBA" id="ARBA00022822"/>
    </source>
</evidence>
<evidence type="ECO:0000256" key="2">
    <source>
        <dbReference type="ARBA" id="ARBA00004664"/>
    </source>
</evidence>
<dbReference type="Pfam" id="PF00697">
    <property type="entry name" value="PRAI"/>
    <property type="match status" value="1"/>
</dbReference>
<organism evidence="11 12">
    <name type="scientific">Terrihabitans soli</name>
    <dbReference type="NCBI Taxonomy" id="708113"/>
    <lineage>
        <taxon>Bacteria</taxon>
        <taxon>Pseudomonadati</taxon>
        <taxon>Pseudomonadota</taxon>
        <taxon>Alphaproteobacteria</taxon>
        <taxon>Hyphomicrobiales</taxon>
        <taxon>Terrihabitans</taxon>
    </lineage>
</organism>
<evidence type="ECO:0000256" key="4">
    <source>
        <dbReference type="ARBA" id="ARBA00022272"/>
    </source>
</evidence>
<dbReference type="GO" id="GO:0004640">
    <property type="term" value="F:phosphoribosylanthranilate isomerase activity"/>
    <property type="evidence" value="ECO:0007669"/>
    <property type="project" value="UniProtKB-UniRule"/>
</dbReference>
<gene>
    <name evidence="9 11" type="primary">trpF</name>
    <name evidence="11" type="ORF">IZ6_28600</name>
</gene>
<protein>
    <recommendedName>
        <fullName evidence="4 9">N-(5'-phosphoribosyl)anthranilate isomerase</fullName>
        <shortName evidence="9">PRAI</shortName>
        <ecNumber evidence="3 9">5.3.1.24</ecNumber>
    </recommendedName>
</protein>
<dbReference type="Gene3D" id="3.20.20.70">
    <property type="entry name" value="Aldolase class I"/>
    <property type="match status" value="1"/>
</dbReference>
<evidence type="ECO:0000256" key="5">
    <source>
        <dbReference type="ARBA" id="ARBA00022605"/>
    </source>
</evidence>
<evidence type="ECO:0000256" key="7">
    <source>
        <dbReference type="ARBA" id="ARBA00023141"/>
    </source>
</evidence>